<dbReference type="EMBL" id="JBBXMP010000002">
    <property type="protein sequence ID" value="KAL0071763.1"/>
    <property type="molecule type" value="Genomic_DNA"/>
</dbReference>
<evidence type="ECO:0000313" key="1">
    <source>
        <dbReference type="EMBL" id="KAL0071763.1"/>
    </source>
</evidence>
<sequence length="363" mass="41368">MSILEDLNHAPVDKFRKLEIKSLDPSKELEDPNCRIWTIMPDGTHIAHPPVPEDTEELMEVTKRLPEVLPGALNALEGLRSVHWTITKDNSDWIQSTVLRFLRSLLPSALDPRKRDTSQSTGSLQTLIIRSEKSLDPTDFVSSLAAVLIHNPYLTHLELNMEEQLEKQLPFRNLIQNVPPETIHPHFLLLRGWSIEVTPEMRHHLTSLHSLQLPRSWSRVQPSHEEFWKSLTIIVPPSLRYVSAGWVSDGLLDFLQSIPGLDDLELGYAGGYTDQESDRLARRFYNDVLPQHRRSLRRLHVYPAFTGSWTIGLPDVDVFDGCVELTRLAVGLDPDEILPGAMGEGDVVVRLQLDNDMLRAREY</sequence>
<organism evidence="1 2">
    <name type="scientific">Marasmius tenuissimus</name>
    <dbReference type="NCBI Taxonomy" id="585030"/>
    <lineage>
        <taxon>Eukaryota</taxon>
        <taxon>Fungi</taxon>
        <taxon>Dikarya</taxon>
        <taxon>Basidiomycota</taxon>
        <taxon>Agaricomycotina</taxon>
        <taxon>Agaricomycetes</taxon>
        <taxon>Agaricomycetidae</taxon>
        <taxon>Agaricales</taxon>
        <taxon>Marasmiineae</taxon>
        <taxon>Marasmiaceae</taxon>
        <taxon>Marasmius</taxon>
    </lineage>
</organism>
<proteinExistence type="predicted"/>
<protein>
    <submittedName>
        <fullName evidence="1">Uncharacterized protein</fullName>
    </submittedName>
</protein>
<dbReference type="Proteomes" id="UP001437256">
    <property type="component" value="Unassembled WGS sequence"/>
</dbReference>
<gene>
    <name evidence="1" type="ORF">AAF712_000685</name>
</gene>
<comment type="caution">
    <text evidence="1">The sequence shown here is derived from an EMBL/GenBank/DDBJ whole genome shotgun (WGS) entry which is preliminary data.</text>
</comment>
<keyword evidence="2" id="KW-1185">Reference proteome</keyword>
<name>A0ABR3AFH4_9AGAR</name>
<accession>A0ABR3AFH4</accession>
<reference evidence="1 2" key="1">
    <citation type="submission" date="2024-05" db="EMBL/GenBank/DDBJ databases">
        <title>A draft genome resource for the thread blight pathogen Marasmius tenuissimus strain MS-2.</title>
        <authorList>
            <person name="Yulfo-Soto G.E."/>
            <person name="Baruah I.K."/>
            <person name="Amoako-Attah I."/>
            <person name="Bukari Y."/>
            <person name="Meinhardt L.W."/>
            <person name="Bailey B.A."/>
            <person name="Cohen S.P."/>
        </authorList>
    </citation>
    <scope>NUCLEOTIDE SEQUENCE [LARGE SCALE GENOMIC DNA]</scope>
    <source>
        <strain evidence="1 2">MS-2</strain>
    </source>
</reference>
<evidence type="ECO:0000313" key="2">
    <source>
        <dbReference type="Proteomes" id="UP001437256"/>
    </source>
</evidence>